<comment type="caution">
    <text evidence="1">The sequence shown here is derived from an EMBL/GenBank/DDBJ whole genome shotgun (WGS) entry which is preliminary data.</text>
</comment>
<proteinExistence type="predicted"/>
<dbReference type="EMBL" id="CAMPGE010012306">
    <property type="protein sequence ID" value="CAI2371082.1"/>
    <property type="molecule type" value="Genomic_DNA"/>
</dbReference>
<name>A0AAD1XG70_EUPCR</name>
<dbReference type="Proteomes" id="UP001295684">
    <property type="component" value="Unassembled WGS sequence"/>
</dbReference>
<protein>
    <submittedName>
        <fullName evidence="1">Uncharacterized protein</fullName>
    </submittedName>
</protein>
<dbReference type="AlphaFoldDB" id="A0AAD1XG70"/>
<keyword evidence="2" id="KW-1185">Reference proteome</keyword>
<gene>
    <name evidence="1" type="ORF">ECRASSUSDP1_LOCUS12402</name>
</gene>
<accession>A0AAD1XG70</accession>
<organism evidence="1 2">
    <name type="scientific">Euplotes crassus</name>
    <dbReference type="NCBI Taxonomy" id="5936"/>
    <lineage>
        <taxon>Eukaryota</taxon>
        <taxon>Sar</taxon>
        <taxon>Alveolata</taxon>
        <taxon>Ciliophora</taxon>
        <taxon>Intramacronucleata</taxon>
        <taxon>Spirotrichea</taxon>
        <taxon>Hypotrichia</taxon>
        <taxon>Euplotida</taxon>
        <taxon>Euplotidae</taxon>
        <taxon>Moneuplotes</taxon>
    </lineage>
</organism>
<evidence type="ECO:0000313" key="2">
    <source>
        <dbReference type="Proteomes" id="UP001295684"/>
    </source>
</evidence>
<evidence type="ECO:0000313" key="1">
    <source>
        <dbReference type="EMBL" id="CAI2371082.1"/>
    </source>
</evidence>
<reference evidence="1" key="1">
    <citation type="submission" date="2023-07" db="EMBL/GenBank/DDBJ databases">
        <authorList>
            <consortium name="AG Swart"/>
            <person name="Singh M."/>
            <person name="Singh A."/>
            <person name="Seah K."/>
            <person name="Emmerich C."/>
        </authorList>
    </citation>
    <scope>NUCLEOTIDE SEQUENCE</scope>
    <source>
        <strain evidence="1">DP1</strain>
    </source>
</reference>
<sequence>MIRLTKIKPRLFQMLTKINLRPVTSKRNSMFSVQGISLDFKNPKKTDHKGKLFISRNKRSLMKNGSVEAQRKKENKVTQSIDRCEDNNLLATNPFSSLLVNGNKTLLNRKPKTKQRKREIVFNSMKIGQNRSIYINQSINDRYNKPFKRKVKKSLKNSCKIRKINTSVLRKSYNKSINEDLATENISKKTKPKEFFMKLSKMEALIAMEEIKNMKLNNRSLNKTLLKKKSGNTLEDLLKISTFLRDQDDLFKMNYGGNHRKSMRMSL</sequence>